<dbReference type="PROSITE" id="PS00211">
    <property type="entry name" value="ABC_TRANSPORTER_1"/>
    <property type="match status" value="1"/>
</dbReference>
<name>T0Q7E6_SAPDV</name>
<dbReference type="Pfam" id="PF00664">
    <property type="entry name" value="ABC_membrane"/>
    <property type="match status" value="2"/>
</dbReference>
<dbReference type="SUPFAM" id="SSF52540">
    <property type="entry name" value="P-loop containing nucleoside triphosphate hydrolases"/>
    <property type="match status" value="2"/>
</dbReference>
<evidence type="ECO:0000256" key="6">
    <source>
        <dbReference type="ARBA" id="ARBA00022741"/>
    </source>
</evidence>
<comment type="similarity">
    <text evidence="2">Belongs to the ABC transporter superfamily. ABCC family. Conjugate transporter (TC 3.A.1.208) subfamily.</text>
</comment>
<dbReference type="SUPFAM" id="SSF90123">
    <property type="entry name" value="ABC transporter transmembrane region"/>
    <property type="match status" value="2"/>
</dbReference>
<accession>T0Q7E6</accession>
<evidence type="ECO:0000256" key="5">
    <source>
        <dbReference type="ARBA" id="ARBA00022737"/>
    </source>
</evidence>
<evidence type="ECO:0000256" key="10">
    <source>
        <dbReference type="SAM" id="Phobius"/>
    </source>
</evidence>
<feature type="domain" description="ABC transmembrane type-1" evidence="12">
    <location>
        <begin position="94"/>
        <end position="377"/>
    </location>
</feature>
<keyword evidence="9 10" id="KW-0472">Membrane</keyword>
<dbReference type="CDD" id="cd03250">
    <property type="entry name" value="ABCC_MRP_domain1"/>
    <property type="match status" value="1"/>
</dbReference>
<comment type="subcellular location">
    <subcellularLocation>
        <location evidence="1">Vacuole membrane</location>
        <topology evidence="1">Multi-pass membrane protein</topology>
    </subcellularLocation>
</comment>
<dbReference type="GO" id="GO:0005524">
    <property type="term" value="F:ATP binding"/>
    <property type="evidence" value="ECO:0007669"/>
    <property type="project" value="UniProtKB-KW"/>
</dbReference>
<dbReference type="GeneID" id="19953580"/>
<dbReference type="Gene3D" id="1.20.1560.10">
    <property type="entry name" value="ABC transporter type 1, transmembrane domain"/>
    <property type="match status" value="2"/>
</dbReference>
<dbReference type="GO" id="GO:0140359">
    <property type="term" value="F:ABC-type transporter activity"/>
    <property type="evidence" value="ECO:0007669"/>
    <property type="project" value="InterPro"/>
</dbReference>
<feature type="transmembrane region" description="Helical" evidence="10">
    <location>
        <begin position="321"/>
        <end position="341"/>
    </location>
</feature>
<keyword evidence="14" id="KW-1185">Reference proteome</keyword>
<evidence type="ECO:0000256" key="4">
    <source>
        <dbReference type="ARBA" id="ARBA00022692"/>
    </source>
</evidence>
<organism evidence="13 14">
    <name type="scientific">Saprolegnia diclina (strain VS20)</name>
    <dbReference type="NCBI Taxonomy" id="1156394"/>
    <lineage>
        <taxon>Eukaryota</taxon>
        <taxon>Sar</taxon>
        <taxon>Stramenopiles</taxon>
        <taxon>Oomycota</taxon>
        <taxon>Saprolegniomycetes</taxon>
        <taxon>Saprolegniales</taxon>
        <taxon>Saprolegniaceae</taxon>
        <taxon>Saprolegnia</taxon>
    </lineage>
</organism>
<dbReference type="FunFam" id="1.20.1560.10:FF:000003">
    <property type="entry name" value="ABC transporter C family member 10"/>
    <property type="match status" value="1"/>
</dbReference>
<dbReference type="InterPro" id="IPR017871">
    <property type="entry name" value="ABC_transporter-like_CS"/>
</dbReference>
<dbReference type="OrthoDB" id="6500128at2759"/>
<dbReference type="FunFam" id="3.40.50.300:FF:000997">
    <property type="entry name" value="Multidrug resistance-associated protein 1"/>
    <property type="match status" value="1"/>
</dbReference>
<keyword evidence="8 10" id="KW-1133">Transmembrane helix</keyword>
<dbReference type="PROSITE" id="PS50893">
    <property type="entry name" value="ABC_TRANSPORTER_2"/>
    <property type="match status" value="2"/>
</dbReference>
<dbReference type="PANTHER" id="PTHR24223">
    <property type="entry name" value="ATP-BINDING CASSETTE SUB-FAMILY C"/>
    <property type="match status" value="1"/>
</dbReference>
<dbReference type="EMBL" id="JH767184">
    <property type="protein sequence ID" value="EQC29390.1"/>
    <property type="molecule type" value="Genomic_DNA"/>
</dbReference>
<dbReference type="Gene3D" id="3.40.50.300">
    <property type="entry name" value="P-loop containing nucleotide triphosphate hydrolases"/>
    <property type="match status" value="2"/>
</dbReference>
<evidence type="ECO:0000313" key="14">
    <source>
        <dbReference type="Proteomes" id="UP000030762"/>
    </source>
</evidence>
<dbReference type="RefSeq" id="XP_008617157.1">
    <property type="nucleotide sequence ID" value="XM_008618935.1"/>
</dbReference>
<dbReference type="InParanoid" id="T0Q7E6"/>
<sequence>MSRAGAKYQSVASAAPAPASTHPVDTAGWFSRMFYAWATPLLTLGNERQLDPSDLWPLQSENKCGIVSAVFEPKFRATRSVIKTILATYGWRFFFIGLLQVGSVLCTLYGPIVLRHVLEAIEAEDAGFDVTIVLQYVVSLFAVKVLQAIVAAHATFDNQVITVKITSALQHLLFQKALVLDAACRRDKTAGEITNMFSTDIVWIINFSIFLNQLWLIPIQILIVLYMLYDVIGWATFAGAGVLLLTMVINNVIARAQRAAFKEVMVRKDARMNVINEVFGSMQILKLNAWEEKFGDKITTCREAELTTLWKVWRLQSSVTFLLYTAPALVTTASFAVYTLVMKESLSSSKMFTALSLFTLLKYPMISLPQIIATMMQAFVSLKRIMEFLDMDEKDTDVVKTPETIATSELNAYAEKKIDIEIADGTFAWDASGKPLFNNINLQIKRGEFVLVHGAVGEGKSSLVSALLGEMHKRHGSVFVGGQVAYFSQQAWIQNLTIRDNILFGKPYDRKKYNAVLDACALSKDLTLFPAGDRTEIGQKGVNLSGGQKARISLARACYSDADIFLLDSPLSAVDAIVSNEIFTKCFLGLLRHKTIVLVTHSPEIIASSYVDRSIELKQGKLLITEVDKQDAPILVSPLKARVGFVADDVVDDDAPTPRRFDLLLTPSATTPYSAEFDGLSYTPVDATEKVYAEGAPDGRLVLDEERSHGRVSSAVFFNYMKQIGGLPMVIYLVVVLSLWQGLSVGSDLWLSKWSASTATESRETFALQAPWYLSIYAGLAFAGVILTVFRTLSIYIAGLRASRSLFANMTSALLRAPMRFFDVNPLGRILNRYSGDMSTVDQQIPSSLSAMSANIFIVGFSLCTTIFVVKSLGLILLPLLLLYLNVGQFYIQPAREMERLNKTARSPMLNLISEAIEGALVIRAFGPKQVRRFQRLHHHNVDGSNQATWASQVVTQWFSLRIQLISAVMILVISGALVAMRSYLNAGLIGLVMNYALTVLPQLESIVRIWSSLETAMVGPERVAEYAAIEPEAPRVIPGATAHDWPTTGHVTFSNMSFRYKEHDALVLKDVNVDIASGEKIGIVGRTGAGKSSLTMALFRINELASGSISIDGVDIKSVGVKTLRSAIAIIPQNPVLFKGTLRNYLDPFSDYGDDQLWDALGKVRLQSRIASVDGQLESHVEENGENFSVGERQMLCMARALLRQARIVVMDEATAAIDHETDQNLQRVIRTEFAASTVLTIAHRLDTVLDCDRILVFDQGRLVQCDKPQQLIDDGTGIFYELCHEGGYLDKVLASP</sequence>
<feature type="transmembrane region" description="Helical" evidence="10">
    <location>
        <begin position="361"/>
        <end position="382"/>
    </location>
</feature>
<dbReference type="eggNOG" id="KOG0054">
    <property type="taxonomic scope" value="Eukaryota"/>
</dbReference>
<evidence type="ECO:0000256" key="2">
    <source>
        <dbReference type="ARBA" id="ARBA00009726"/>
    </source>
</evidence>
<reference evidence="13 14" key="1">
    <citation type="submission" date="2012-04" db="EMBL/GenBank/DDBJ databases">
        <title>The Genome Sequence of Saprolegnia declina VS20.</title>
        <authorList>
            <consortium name="The Broad Institute Genome Sequencing Platform"/>
            <person name="Russ C."/>
            <person name="Nusbaum C."/>
            <person name="Tyler B."/>
            <person name="van West P."/>
            <person name="Dieguez-Uribeondo J."/>
            <person name="de Bruijn I."/>
            <person name="Tripathy S."/>
            <person name="Jiang R."/>
            <person name="Young S.K."/>
            <person name="Zeng Q."/>
            <person name="Gargeya S."/>
            <person name="Fitzgerald M."/>
            <person name="Haas B."/>
            <person name="Abouelleil A."/>
            <person name="Alvarado L."/>
            <person name="Arachchi H.M."/>
            <person name="Berlin A."/>
            <person name="Chapman S.B."/>
            <person name="Goldberg J."/>
            <person name="Griggs A."/>
            <person name="Gujja S."/>
            <person name="Hansen M."/>
            <person name="Howarth C."/>
            <person name="Imamovic A."/>
            <person name="Larimer J."/>
            <person name="McCowen C."/>
            <person name="Montmayeur A."/>
            <person name="Murphy C."/>
            <person name="Neiman D."/>
            <person name="Pearson M."/>
            <person name="Priest M."/>
            <person name="Roberts A."/>
            <person name="Saif S."/>
            <person name="Shea T."/>
            <person name="Sisk P."/>
            <person name="Sykes S."/>
            <person name="Wortman J."/>
            <person name="Nusbaum C."/>
            <person name="Birren B."/>
        </authorList>
    </citation>
    <scope>NUCLEOTIDE SEQUENCE [LARGE SCALE GENOMIC DNA]</scope>
    <source>
        <strain evidence="13 14">VS20</strain>
    </source>
</reference>
<dbReference type="PROSITE" id="PS50929">
    <property type="entry name" value="ABC_TM1F"/>
    <property type="match status" value="2"/>
</dbReference>
<dbReference type="VEuPathDB" id="FungiDB:SDRG_12853"/>
<dbReference type="InterPro" id="IPR050173">
    <property type="entry name" value="ABC_transporter_C-like"/>
</dbReference>
<keyword evidence="3" id="KW-0813">Transport</keyword>
<dbReference type="GO" id="GO:0016887">
    <property type="term" value="F:ATP hydrolysis activity"/>
    <property type="evidence" value="ECO:0007669"/>
    <property type="project" value="InterPro"/>
</dbReference>
<evidence type="ECO:0000256" key="3">
    <source>
        <dbReference type="ARBA" id="ARBA00022448"/>
    </source>
</evidence>
<dbReference type="GO" id="GO:0005774">
    <property type="term" value="C:vacuolar membrane"/>
    <property type="evidence" value="ECO:0007669"/>
    <property type="project" value="UniProtKB-SubCell"/>
</dbReference>
<dbReference type="InterPro" id="IPR003439">
    <property type="entry name" value="ABC_transporter-like_ATP-bd"/>
</dbReference>
<dbReference type="SMART" id="SM00382">
    <property type="entry name" value="AAA"/>
    <property type="match status" value="2"/>
</dbReference>
<dbReference type="FunFam" id="3.40.50.300:FF:000610">
    <property type="entry name" value="Multidrug resistance-associated ABC transporter"/>
    <property type="match status" value="1"/>
</dbReference>
<evidence type="ECO:0000259" key="11">
    <source>
        <dbReference type="PROSITE" id="PS50893"/>
    </source>
</evidence>
<dbReference type="PANTHER" id="PTHR24223:SF443">
    <property type="entry name" value="MULTIDRUG-RESISTANCE LIKE PROTEIN 1, ISOFORM I"/>
    <property type="match status" value="1"/>
</dbReference>
<evidence type="ECO:0000256" key="1">
    <source>
        <dbReference type="ARBA" id="ARBA00004128"/>
    </source>
</evidence>
<dbReference type="STRING" id="1156394.T0Q7E6"/>
<feature type="transmembrane region" description="Helical" evidence="10">
    <location>
        <begin position="856"/>
        <end position="885"/>
    </location>
</feature>
<dbReference type="Proteomes" id="UP000030762">
    <property type="component" value="Unassembled WGS sequence"/>
</dbReference>
<feature type="domain" description="ABC transmembrane type-1" evidence="12">
    <location>
        <begin position="733"/>
        <end position="1016"/>
    </location>
</feature>
<evidence type="ECO:0000313" key="13">
    <source>
        <dbReference type="EMBL" id="EQC29390.1"/>
    </source>
</evidence>
<dbReference type="FunCoup" id="T0Q7E6">
    <property type="interactions" value="4"/>
</dbReference>
<feature type="transmembrane region" description="Helical" evidence="10">
    <location>
        <begin position="772"/>
        <end position="798"/>
    </location>
</feature>
<keyword evidence="7" id="KW-0067">ATP-binding</keyword>
<gene>
    <name evidence="13" type="ORF">SDRG_12853</name>
</gene>
<feature type="domain" description="ABC transporter" evidence="11">
    <location>
        <begin position="420"/>
        <end position="644"/>
    </location>
</feature>
<dbReference type="Pfam" id="PF00005">
    <property type="entry name" value="ABC_tran"/>
    <property type="match status" value="2"/>
</dbReference>
<keyword evidence="6" id="KW-0547">Nucleotide-binding</keyword>
<dbReference type="InterPro" id="IPR027417">
    <property type="entry name" value="P-loop_NTPase"/>
</dbReference>
<keyword evidence="4 10" id="KW-0812">Transmembrane</keyword>
<feature type="transmembrane region" description="Helical" evidence="10">
    <location>
        <begin position="730"/>
        <end position="752"/>
    </location>
</feature>
<feature type="transmembrane region" description="Helical" evidence="10">
    <location>
        <begin position="232"/>
        <end position="253"/>
    </location>
</feature>
<feature type="transmembrane region" description="Helical" evidence="10">
    <location>
        <begin position="201"/>
        <end position="226"/>
    </location>
</feature>
<dbReference type="InterPro" id="IPR011527">
    <property type="entry name" value="ABC1_TM_dom"/>
</dbReference>
<dbReference type="InterPro" id="IPR003593">
    <property type="entry name" value="AAA+_ATPase"/>
</dbReference>
<feature type="transmembrane region" description="Helical" evidence="10">
    <location>
        <begin position="89"/>
        <end position="112"/>
    </location>
</feature>
<feature type="domain" description="ABC transporter" evidence="11">
    <location>
        <begin position="1052"/>
        <end position="1286"/>
    </location>
</feature>
<dbReference type="CDD" id="cd18579">
    <property type="entry name" value="ABC_6TM_ABCC_D1"/>
    <property type="match status" value="1"/>
</dbReference>
<dbReference type="OMA" id="NTNIFRD"/>
<evidence type="ECO:0000259" key="12">
    <source>
        <dbReference type="PROSITE" id="PS50929"/>
    </source>
</evidence>
<feature type="transmembrane region" description="Helical" evidence="10">
    <location>
        <begin position="132"/>
        <end position="156"/>
    </location>
</feature>
<dbReference type="CDD" id="cd03244">
    <property type="entry name" value="ABCC_MRP_domain2"/>
    <property type="match status" value="1"/>
</dbReference>
<dbReference type="InterPro" id="IPR036640">
    <property type="entry name" value="ABC1_TM_sf"/>
</dbReference>
<keyword evidence="5" id="KW-0677">Repeat</keyword>
<dbReference type="InterPro" id="IPR044726">
    <property type="entry name" value="ABCC_6TM_D2"/>
</dbReference>
<dbReference type="CDD" id="cd18580">
    <property type="entry name" value="ABC_6TM_ABCC_D2"/>
    <property type="match status" value="1"/>
</dbReference>
<feature type="transmembrane region" description="Helical" evidence="10">
    <location>
        <begin position="965"/>
        <end position="985"/>
    </location>
</feature>
<dbReference type="InterPro" id="IPR044746">
    <property type="entry name" value="ABCC_6TM_D1"/>
</dbReference>
<evidence type="ECO:0000256" key="8">
    <source>
        <dbReference type="ARBA" id="ARBA00022989"/>
    </source>
</evidence>
<proteinExistence type="inferred from homology"/>
<evidence type="ECO:0000256" key="7">
    <source>
        <dbReference type="ARBA" id="ARBA00022840"/>
    </source>
</evidence>
<dbReference type="FunFam" id="1.20.1560.10:FF:000063">
    <property type="entry name" value="Multidrug resistance protein ABC transporter"/>
    <property type="match status" value="1"/>
</dbReference>
<evidence type="ECO:0000256" key="9">
    <source>
        <dbReference type="ARBA" id="ARBA00023136"/>
    </source>
</evidence>
<protein>
    <submittedName>
        <fullName evidence="13">Uncharacterized protein</fullName>
    </submittedName>
</protein>